<dbReference type="InterPro" id="IPR001227">
    <property type="entry name" value="Ac_transferase_dom_sf"/>
</dbReference>
<dbReference type="EC" id="2.3.1.39" evidence="1 6"/>
<dbReference type="SUPFAM" id="SSF55048">
    <property type="entry name" value="Probable ACP-binding domain of malonyl-CoA ACP transacylase"/>
    <property type="match status" value="1"/>
</dbReference>
<evidence type="ECO:0000259" key="8">
    <source>
        <dbReference type="SMART" id="SM00827"/>
    </source>
</evidence>
<evidence type="ECO:0000256" key="7">
    <source>
        <dbReference type="PIRSR" id="PIRSR000446-1"/>
    </source>
</evidence>
<comment type="similarity">
    <text evidence="6">Belongs to the fabD family.</text>
</comment>
<dbReference type="FunFam" id="3.30.70.250:FF:000001">
    <property type="entry name" value="Malonyl CoA-acyl carrier protein transacylase"/>
    <property type="match status" value="1"/>
</dbReference>
<dbReference type="GO" id="GO:0006633">
    <property type="term" value="P:fatty acid biosynthetic process"/>
    <property type="evidence" value="ECO:0007669"/>
    <property type="project" value="TreeGrafter"/>
</dbReference>
<feature type="active site" evidence="7">
    <location>
        <position position="74"/>
    </location>
</feature>
<keyword evidence="10" id="KW-1185">Reference proteome</keyword>
<reference evidence="10" key="2">
    <citation type="submission" date="2019-02" db="EMBL/GenBank/DDBJ databases">
        <title>Granulicella sibirica sp. nov., a psychrotolerant acidobacterium isolated from an organic soil layer in forested tundra, West Siberia.</title>
        <authorList>
            <person name="Oshkin I.Y."/>
            <person name="Kulichevskaya I.S."/>
            <person name="Rijpstra W.I.C."/>
            <person name="Sinninghe Damste J.S."/>
            <person name="Rakitin A.L."/>
            <person name="Ravin N.V."/>
            <person name="Dedysh S.N."/>
        </authorList>
    </citation>
    <scope>NUCLEOTIDE SEQUENCE [LARGE SCALE GENOMIC DNA]</scope>
    <source>
        <strain evidence="10">AF10</strain>
    </source>
</reference>
<evidence type="ECO:0000256" key="6">
    <source>
        <dbReference type="PIRNR" id="PIRNR000446"/>
    </source>
</evidence>
<proteinExistence type="inferred from homology"/>
<name>A0A4Q0T7V9_9BACT</name>
<feature type="domain" description="Malonyl-CoA:ACP transacylase (MAT)" evidence="8">
    <location>
        <begin position="1"/>
        <end position="319"/>
    </location>
</feature>
<dbReference type="GO" id="GO:0004314">
    <property type="term" value="F:[acyl-carrier-protein] S-malonyltransferase activity"/>
    <property type="evidence" value="ECO:0007669"/>
    <property type="project" value="UniProtKB-EC"/>
</dbReference>
<dbReference type="AlphaFoldDB" id="A0A4Q0T7V9"/>
<organism evidence="9 10">
    <name type="scientific">Granulicella sibirica</name>
    <dbReference type="NCBI Taxonomy" id="2479048"/>
    <lineage>
        <taxon>Bacteria</taxon>
        <taxon>Pseudomonadati</taxon>
        <taxon>Acidobacteriota</taxon>
        <taxon>Terriglobia</taxon>
        <taxon>Terriglobales</taxon>
        <taxon>Acidobacteriaceae</taxon>
        <taxon>Granulicella</taxon>
    </lineage>
</organism>
<dbReference type="Gene3D" id="3.30.70.250">
    <property type="entry name" value="Malonyl-CoA ACP transacylase, ACP-binding"/>
    <property type="match status" value="1"/>
</dbReference>
<dbReference type="InterPro" id="IPR024925">
    <property type="entry name" value="Malonyl_CoA-ACP_transAc"/>
</dbReference>
<evidence type="ECO:0000256" key="5">
    <source>
        <dbReference type="ARBA" id="ARBA00048462"/>
    </source>
</evidence>
<evidence type="ECO:0000256" key="4">
    <source>
        <dbReference type="ARBA" id="ARBA00023315"/>
    </source>
</evidence>
<gene>
    <name evidence="9" type="ORF">GRAN_1001</name>
</gene>
<keyword evidence="4 6" id="KW-0012">Acyltransferase</keyword>
<sequence length="320" mass="34272">MGRDLYDRFPTARAVFEEADDALGFALSKVIFDGPAEELNLTEHTQPAILTVSVAAYRVFAQSGITPAFAAGHSLGEYSAHVAAGTFTFAEAVKAVRNRGRFMQEAVPAGEGAMAAILGLPYAQINDICAQVMDEALEEPGVDITPSESHAERSIVAKAVVSPANLNSPDQTVISGAKAPVDRAIELCKEAGAKRTVLLQVSAPFHCKLMQPAQERLANHLESVSFHDPDFPIACNVDARLITRAPDTRDCLIRQVTGSVRWVECIQLLVAQGATHFVEVGPGKVLNGLMRQIDRSQKIANVEDAASLEKALAFLSQPVS</sequence>
<dbReference type="Proteomes" id="UP000289437">
    <property type="component" value="Unassembled WGS sequence"/>
</dbReference>
<dbReference type="Gene3D" id="3.40.366.10">
    <property type="entry name" value="Malonyl-Coenzyme A Acyl Carrier Protein, domain 2"/>
    <property type="match status" value="1"/>
</dbReference>
<accession>A0A4Q0T7V9</accession>
<dbReference type="InterPro" id="IPR050858">
    <property type="entry name" value="Mal-CoA-ACP_Trans/PKS_FabD"/>
</dbReference>
<evidence type="ECO:0000256" key="2">
    <source>
        <dbReference type="ARBA" id="ARBA00018953"/>
    </source>
</evidence>
<dbReference type="InterPro" id="IPR014043">
    <property type="entry name" value="Acyl_transferase_dom"/>
</dbReference>
<dbReference type="Pfam" id="PF00698">
    <property type="entry name" value="Acyl_transf_1"/>
    <property type="match status" value="1"/>
</dbReference>
<keyword evidence="3 6" id="KW-0808">Transferase</keyword>
<evidence type="ECO:0000313" key="10">
    <source>
        <dbReference type="Proteomes" id="UP000289437"/>
    </source>
</evidence>
<reference evidence="9 10" key="1">
    <citation type="submission" date="2018-11" db="EMBL/GenBank/DDBJ databases">
        <authorList>
            <person name="Mardanov A.V."/>
            <person name="Ravin N.V."/>
            <person name="Dedysh S.N."/>
        </authorList>
    </citation>
    <scope>NUCLEOTIDE SEQUENCE [LARGE SCALE GENOMIC DNA]</scope>
    <source>
        <strain evidence="9 10">AF10</strain>
    </source>
</reference>
<evidence type="ECO:0000313" key="9">
    <source>
        <dbReference type="EMBL" id="RXH57691.1"/>
    </source>
</evidence>
<dbReference type="SMART" id="SM00827">
    <property type="entry name" value="PKS_AT"/>
    <property type="match status" value="1"/>
</dbReference>
<dbReference type="InterPro" id="IPR016035">
    <property type="entry name" value="Acyl_Trfase/lysoPLipase"/>
</dbReference>
<dbReference type="GO" id="GO:0005829">
    <property type="term" value="C:cytosol"/>
    <property type="evidence" value="ECO:0007669"/>
    <property type="project" value="TreeGrafter"/>
</dbReference>
<dbReference type="PANTHER" id="PTHR42681">
    <property type="entry name" value="MALONYL-COA-ACYL CARRIER PROTEIN TRANSACYLASE, MITOCHONDRIAL"/>
    <property type="match status" value="1"/>
</dbReference>
<dbReference type="InterPro" id="IPR016036">
    <property type="entry name" value="Malonyl_transacylase_ACP-bd"/>
</dbReference>
<dbReference type="SUPFAM" id="SSF52151">
    <property type="entry name" value="FabD/lysophospholipase-like"/>
    <property type="match status" value="1"/>
</dbReference>
<dbReference type="EMBL" id="RDSM01000001">
    <property type="protein sequence ID" value="RXH57691.1"/>
    <property type="molecule type" value="Genomic_DNA"/>
</dbReference>
<comment type="catalytic activity">
    <reaction evidence="5 6">
        <text>holo-[ACP] + malonyl-CoA = malonyl-[ACP] + CoA</text>
        <dbReference type="Rhea" id="RHEA:41792"/>
        <dbReference type="Rhea" id="RHEA-COMP:9623"/>
        <dbReference type="Rhea" id="RHEA-COMP:9685"/>
        <dbReference type="ChEBI" id="CHEBI:57287"/>
        <dbReference type="ChEBI" id="CHEBI:57384"/>
        <dbReference type="ChEBI" id="CHEBI:64479"/>
        <dbReference type="ChEBI" id="CHEBI:78449"/>
        <dbReference type="EC" id="2.3.1.39"/>
    </reaction>
</comment>
<evidence type="ECO:0000256" key="1">
    <source>
        <dbReference type="ARBA" id="ARBA00013258"/>
    </source>
</evidence>
<comment type="caution">
    <text evidence="9">The sequence shown here is derived from an EMBL/GenBank/DDBJ whole genome shotgun (WGS) entry which is preliminary data.</text>
</comment>
<dbReference type="PANTHER" id="PTHR42681:SF1">
    <property type="entry name" value="MALONYL-COA-ACYL CARRIER PROTEIN TRANSACYLASE, MITOCHONDRIAL"/>
    <property type="match status" value="1"/>
</dbReference>
<evidence type="ECO:0000256" key="3">
    <source>
        <dbReference type="ARBA" id="ARBA00022679"/>
    </source>
</evidence>
<protein>
    <recommendedName>
        <fullName evidence="2 6">Malonyl CoA-acyl carrier protein transacylase</fullName>
        <ecNumber evidence="1 6">2.3.1.39</ecNumber>
    </recommendedName>
</protein>
<feature type="active site" evidence="7">
    <location>
        <position position="206"/>
    </location>
</feature>
<dbReference type="PIRSF" id="PIRSF000446">
    <property type="entry name" value="Mct"/>
    <property type="match status" value="1"/>
</dbReference>